<feature type="region of interest" description="Disordered" evidence="1">
    <location>
        <begin position="255"/>
        <end position="279"/>
    </location>
</feature>
<dbReference type="Proteomes" id="UP000777173">
    <property type="component" value="Unassembled WGS sequence"/>
</dbReference>
<protein>
    <submittedName>
        <fullName evidence="2">GLPGLI family protein</fullName>
    </submittedName>
</protein>
<accession>A0A6L3J8Y9</accession>
<evidence type="ECO:0000313" key="4">
    <source>
        <dbReference type="Proteomes" id="UP000481700"/>
    </source>
</evidence>
<evidence type="ECO:0000256" key="1">
    <source>
        <dbReference type="SAM" id="MobiDB-lite"/>
    </source>
</evidence>
<reference evidence="2 4" key="1">
    <citation type="journal article" date="2019" name="Nat. Med.">
        <title>A library of human gut bacterial isolates paired with longitudinal multiomics data enables mechanistic microbiome research.</title>
        <authorList>
            <person name="Poyet M."/>
            <person name="Groussin M."/>
            <person name="Gibbons S.M."/>
            <person name="Avila-Pacheco J."/>
            <person name="Jiang X."/>
            <person name="Kearney S.M."/>
            <person name="Perrotta A.R."/>
            <person name="Berdy B."/>
            <person name="Zhao S."/>
            <person name="Lieberman T.D."/>
            <person name="Swanson P.K."/>
            <person name="Smith M."/>
            <person name="Roesemann S."/>
            <person name="Alexander J.E."/>
            <person name="Rich S.A."/>
            <person name="Livny J."/>
            <person name="Vlamakis H."/>
            <person name="Clish C."/>
            <person name="Bullock K."/>
            <person name="Deik A."/>
            <person name="Scott J."/>
            <person name="Pierce K.A."/>
            <person name="Xavier R.J."/>
            <person name="Alm E.J."/>
        </authorList>
    </citation>
    <scope>NUCLEOTIDE SEQUENCE [LARGE SCALE GENOMIC DNA]</scope>
    <source>
        <strain evidence="2 4">BIOML-A25</strain>
    </source>
</reference>
<dbReference type="EMBL" id="JAHOAX010000009">
    <property type="protein sequence ID" value="MBV3123666.1"/>
    <property type="molecule type" value="Genomic_DNA"/>
</dbReference>
<feature type="compositionally biased region" description="Basic and acidic residues" evidence="1">
    <location>
        <begin position="268"/>
        <end position="279"/>
    </location>
</feature>
<dbReference type="InterPro" id="IPR005901">
    <property type="entry name" value="GLPGLI"/>
</dbReference>
<proteinExistence type="predicted"/>
<dbReference type="EMBL" id="VVZV01000008">
    <property type="protein sequence ID" value="KAA5320904.1"/>
    <property type="molecule type" value="Genomic_DNA"/>
</dbReference>
<organism evidence="2 4">
    <name type="scientific">Phocaeicola dorei</name>
    <dbReference type="NCBI Taxonomy" id="357276"/>
    <lineage>
        <taxon>Bacteria</taxon>
        <taxon>Pseudomonadati</taxon>
        <taxon>Bacteroidota</taxon>
        <taxon>Bacteroidia</taxon>
        <taxon>Bacteroidales</taxon>
        <taxon>Bacteroidaceae</taxon>
        <taxon>Phocaeicola</taxon>
    </lineage>
</organism>
<dbReference type="NCBIfam" id="TIGR01200">
    <property type="entry name" value="GLPGLI"/>
    <property type="match status" value="1"/>
</dbReference>
<gene>
    <name evidence="2" type="ORF">F2Z07_09460</name>
    <name evidence="3" type="ORF">KSU80_10800</name>
</gene>
<comment type="caution">
    <text evidence="2">The sequence shown here is derived from an EMBL/GenBank/DDBJ whole genome shotgun (WGS) entry which is preliminary data.</text>
</comment>
<name>A0A6L3J8Y9_9BACT</name>
<sequence>MRNLLTLLILFFTLQTCPAQQIEIMGSALLECEYYKRMVTDTLHRENDFSADNMILRIGKEISMFYNPKGMKYDSLGCYNKKLALQMFMEYSRKGTANPSGKFKETVYKNYPAGKMTVFNHFALMHWTYTEEWEKPRWELIDSTKTILEYPCQLAKSCYRGRIWYAWFTFDIPISEGPWKLCGLPGLILEAYDMHQDYLFTAVGIRLQNIPPVGIYNYKEYNYARTTRQEYLQMQYKEMHTDQAARATQMYDIGKNNQVSSPKKTPHRNYELEETDYHK</sequence>
<evidence type="ECO:0000313" key="2">
    <source>
        <dbReference type="EMBL" id="KAA5320904.1"/>
    </source>
</evidence>
<dbReference type="RefSeq" id="WP_007854942.1">
    <property type="nucleotide sequence ID" value="NZ_DAWDYP010000013.1"/>
</dbReference>
<reference evidence="3" key="2">
    <citation type="submission" date="2021-06" db="EMBL/GenBank/DDBJ databases">
        <title>Collection of gut derived symbiotic bacterial strains cultured from healthy donors.</title>
        <authorList>
            <person name="Lin H."/>
            <person name="Littmann E."/>
            <person name="Pamer E.G."/>
        </authorList>
    </citation>
    <scope>NUCLEOTIDE SEQUENCE</scope>
    <source>
        <strain evidence="3">MSK.5.10</strain>
    </source>
</reference>
<dbReference type="Proteomes" id="UP000481700">
    <property type="component" value="Unassembled WGS sequence"/>
</dbReference>
<evidence type="ECO:0000313" key="3">
    <source>
        <dbReference type="EMBL" id="MBV3123666.1"/>
    </source>
</evidence>
<dbReference type="AlphaFoldDB" id="A0A6L3J8Y9"/>
<dbReference type="Pfam" id="PF09697">
    <property type="entry name" value="Porph_ging"/>
    <property type="match status" value="1"/>
</dbReference>